<reference evidence="2 3" key="1">
    <citation type="journal article" date="2016" name="Front. Microbiol.">
        <title>Genomic Resource of Rice Seed Associated Bacteria.</title>
        <authorList>
            <person name="Midha S."/>
            <person name="Bansal K."/>
            <person name="Sharma S."/>
            <person name="Kumar N."/>
            <person name="Patil P.P."/>
            <person name="Chaudhry V."/>
            <person name="Patil P.B."/>
        </authorList>
    </citation>
    <scope>NUCLEOTIDE SEQUENCE [LARGE SCALE GENOMIC DNA]</scope>
    <source>
        <strain evidence="2 3">NS331</strain>
    </source>
</reference>
<evidence type="ECO:0000259" key="1">
    <source>
        <dbReference type="Pfam" id="PF09924"/>
    </source>
</evidence>
<evidence type="ECO:0000313" key="2">
    <source>
        <dbReference type="EMBL" id="KTT18366.1"/>
    </source>
</evidence>
<keyword evidence="3" id="KW-1185">Reference proteome</keyword>
<feature type="domain" description="Phosphatidylglycerol lysyltransferase C-terminal" evidence="1">
    <location>
        <begin position="31"/>
        <end position="282"/>
    </location>
</feature>
<dbReference type="PANTHER" id="PTHR41373">
    <property type="entry name" value="DUF2156 DOMAIN-CONTAINING PROTEIN"/>
    <property type="match status" value="1"/>
</dbReference>
<dbReference type="Gene3D" id="3.40.630.30">
    <property type="match status" value="1"/>
</dbReference>
<dbReference type="AlphaFoldDB" id="A0A147GQR2"/>
<accession>A0A147GQR2</accession>
<dbReference type="Proteomes" id="UP000072741">
    <property type="component" value="Unassembled WGS sequence"/>
</dbReference>
<comment type="caution">
    <text evidence="2">The sequence shown here is derived from an EMBL/GenBank/DDBJ whole genome shotgun (WGS) entry which is preliminary data.</text>
</comment>
<gene>
    <name evidence="2" type="ORF">NS331_16190</name>
</gene>
<organism evidence="2 3">
    <name type="scientific">Pseudacidovorax intermedius</name>
    <dbReference type="NCBI Taxonomy" id="433924"/>
    <lineage>
        <taxon>Bacteria</taxon>
        <taxon>Pseudomonadati</taxon>
        <taxon>Pseudomonadota</taxon>
        <taxon>Betaproteobacteria</taxon>
        <taxon>Burkholderiales</taxon>
        <taxon>Comamonadaceae</taxon>
        <taxon>Pseudacidovorax</taxon>
    </lineage>
</organism>
<dbReference type="SUPFAM" id="SSF55729">
    <property type="entry name" value="Acyl-CoA N-acyltransferases (Nat)"/>
    <property type="match status" value="1"/>
</dbReference>
<dbReference type="RefSeq" id="WP_058642998.1">
    <property type="nucleotide sequence ID" value="NZ_LDSL01000103.1"/>
</dbReference>
<dbReference type="InterPro" id="IPR016732">
    <property type="entry name" value="UCP018688"/>
</dbReference>
<name>A0A147GQR2_9BURK</name>
<dbReference type="Pfam" id="PF09924">
    <property type="entry name" value="LPG_synthase_C"/>
    <property type="match status" value="1"/>
</dbReference>
<dbReference type="InterPro" id="IPR024320">
    <property type="entry name" value="LPG_synthase_C"/>
</dbReference>
<proteinExistence type="predicted"/>
<protein>
    <recommendedName>
        <fullName evidence="1">Phosphatidylglycerol lysyltransferase C-terminal domain-containing protein</fullName>
    </recommendedName>
</protein>
<dbReference type="InterPro" id="IPR016181">
    <property type="entry name" value="Acyl_CoA_acyltransferase"/>
</dbReference>
<dbReference type="PANTHER" id="PTHR41373:SF1">
    <property type="entry name" value="PHOSPHATIDYLGLYCEROL LYSYLTRANSFERASE C-TERMINAL DOMAIN-CONTAINING PROTEIN"/>
    <property type="match status" value="1"/>
</dbReference>
<evidence type="ECO:0000313" key="3">
    <source>
        <dbReference type="Proteomes" id="UP000072741"/>
    </source>
</evidence>
<dbReference type="EMBL" id="LDSL01000103">
    <property type="protein sequence ID" value="KTT18366.1"/>
    <property type="molecule type" value="Genomic_DNA"/>
</dbReference>
<sequence length="294" mass="32570">MTGEPLTLAQQAPIEAALAPLRAAHGREALSEWTFSNLYLFRHVHGWRLVPGDWPAVVGRGYDGAPLVLPLFDIARAPQAALRTLAPPPARLYPVSDRQAAALDLRRFDVQAWDGDADYVYDAQAFIDYAGRPLASRRSQLRQFTAACLPHSRPFGEDRVADCRHVLAQWMAQKGKAGGEADESPCLEALQHARAFGLRGFVHWVDGAPAGFVLGQALAPGVQAIRFAKGLDRHVGLYPFMFRHFCMNFEAQFGEPVRWLNFEQDMGLPGLRRSKRSYAPAALLAKRRLAPLAH</sequence>